<name>A0A3E2BM22_9BACT</name>
<keyword evidence="4 10" id="KW-1003">Cell membrane</keyword>
<evidence type="ECO:0000256" key="2">
    <source>
        <dbReference type="ARBA" id="ARBA00007069"/>
    </source>
</evidence>
<evidence type="ECO:0000256" key="1">
    <source>
        <dbReference type="ARBA" id="ARBA00004651"/>
    </source>
</evidence>
<proteinExistence type="inferred from homology"/>
<dbReference type="InterPro" id="IPR011864">
    <property type="entry name" value="Phosphate_PstC"/>
</dbReference>
<dbReference type="Pfam" id="PF00528">
    <property type="entry name" value="BPD_transp_1"/>
    <property type="match status" value="1"/>
</dbReference>
<feature type="transmembrane region" description="Helical" evidence="9">
    <location>
        <begin position="12"/>
        <end position="34"/>
    </location>
</feature>
<dbReference type="PROSITE" id="PS50928">
    <property type="entry name" value="ABC_TM1"/>
    <property type="match status" value="1"/>
</dbReference>
<organism evidence="12 13">
    <name type="scientific">Candidatus Saccharicenans subterraneus</name>
    <dbReference type="NCBI Taxonomy" id="2508984"/>
    <lineage>
        <taxon>Bacteria</taxon>
        <taxon>Candidatus Aminicenantota</taxon>
        <taxon>Candidatus Aminicenantia</taxon>
        <taxon>Candidatus Aminicenantales</taxon>
        <taxon>Candidatus Saccharicenantaceae</taxon>
        <taxon>Candidatus Saccharicenans</taxon>
    </lineage>
</organism>
<dbReference type="CDD" id="cd06261">
    <property type="entry name" value="TM_PBP2"/>
    <property type="match status" value="1"/>
</dbReference>
<evidence type="ECO:0000256" key="9">
    <source>
        <dbReference type="RuleBase" id="RU363032"/>
    </source>
</evidence>
<dbReference type="AlphaFoldDB" id="A0A3E2BM22"/>
<comment type="function">
    <text evidence="10">Part of the binding-protein-dependent transport system for phosphate; probably responsible for the translocation of the substrate across the membrane.</text>
</comment>
<dbReference type="InterPro" id="IPR000515">
    <property type="entry name" value="MetI-like"/>
</dbReference>
<dbReference type="EMBL" id="QUAH01000006">
    <property type="protein sequence ID" value="RFT15778.1"/>
    <property type="molecule type" value="Genomic_DNA"/>
</dbReference>
<comment type="caution">
    <text evidence="12">The sequence shown here is derived from an EMBL/GenBank/DDBJ whole genome shotgun (WGS) entry which is preliminary data.</text>
</comment>
<dbReference type="GO" id="GO:0006817">
    <property type="term" value="P:phosphate ion transport"/>
    <property type="evidence" value="ECO:0007669"/>
    <property type="project" value="UniProtKB-KW"/>
</dbReference>
<feature type="transmembrane region" description="Helical" evidence="9">
    <location>
        <begin position="187"/>
        <end position="208"/>
    </location>
</feature>
<keyword evidence="6 9" id="KW-0812">Transmembrane</keyword>
<evidence type="ECO:0000313" key="13">
    <source>
        <dbReference type="Proteomes" id="UP000257323"/>
    </source>
</evidence>
<keyword evidence="7 9" id="KW-1133">Transmembrane helix</keyword>
<feature type="transmembrane region" description="Helical" evidence="9">
    <location>
        <begin position="144"/>
        <end position="166"/>
    </location>
</feature>
<dbReference type="PANTHER" id="PTHR30425:SF1">
    <property type="entry name" value="PHOSPHATE TRANSPORT SYSTEM PERMEASE PROTEIN PSTC"/>
    <property type="match status" value="1"/>
</dbReference>
<feature type="transmembrane region" description="Helical" evidence="9">
    <location>
        <begin position="108"/>
        <end position="132"/>
    </location>
</feature>
<dbReference type="GO" id="GO:0005886">
    <property type="term" value="C:plasma membrane"/>
    <property type="evidence" value="ECO:0007669"/>
    <property type="project" value="UniProtKB-SubCell"/>
</dbReference>
<keyword evidence="5 10" id="KW-0592">Phosphate transport</keyword>
<feature type="transmembrane region" description="Helical" evidence="9">
    <location>
        <begin position="64"/>
        <end position="87"/>
    </location>
</feature>
<keyword evidence="8 9" id="KW-0472">Membrane</keyword>
<evidence type="ECO:0000256" key="4">
    <source>
        <dbReference type="ARBA" id="ARBA00022475"/>
    </source>
</evidence>
<evidence type="ECO:0000259" key="11">
    <source>
        <dbReference type="PROSITE" id="PS50928"/>
    </source>
</evidence>
<dbReference type="PANTHER" id="PTHR30425">
    <property type="entry name" value="PHOSPHATE TRANSPORT SYSTEM PERMEASE PROTEIN PST"/>
    <property type="match status" value="1"/>
</dbReference>
<evidence type="ECO:0000256" key="6">
    <source>
        <dbReference type="ARBA" id="ARBA00022692"/>
    </source>
</evidence>
<evidence type="ECO:0000256" key="5">
    <source>
        <dbReference type="ARBA" id="ARBA00022592"/>
    </source>
</evidence>
<evidence type="ECO:0000256" key="3">
    <source>
        <dbReference type="ARBA" id="ARBA00022448"/>
    </source>
</evidence>
<comment type="subcellular location">
    <subcellularLocation>
        <location evidence="1 9">Cell membrane</location>
        <topology evidence="1 9">Multi-pass membrane protein</topology>
    </subcellularLocation>
</comment>
<evidence type="ECO:0000313" key="12">
    <source>
        <dbReference type="EMBL" id="RFT15778.1"/>
    </source>
</evidence>
<evidence type="ECO:0000256" key="8">
    <source>
        <dbReference type="ARBA" id="ARBA00023136"/>
    </source>
</evidence>
<dbReference type="NCBIfam" id="TIGR02138">
    <property type="entry name" value="phosphate_pstC"/>
    <property type="match status" value="1"/>
</dbReference>
<evidence type="ECO:0000256" key="10">
    <source>
        <dbReference type="RuleBase" id="RU363054"/>
    </source>
</evidence>
<dbReference type="InterPro" id="IPR035906">
    <property type="entry name" value="MetI-like_sf"/>
</dbReference>
<gene>
    <name evidence="12" type="ORF">OP8BY_2176</name>
</gene>
<sequence>MTKLEKNDRLVRLGLLMIALSAISVLAIITLFIFEQGTPIMFRYGFKSFLLGQDWYPSEKSFGLLPMIVGSLMVTFGALIIGVPLGLASAIFLTEFSHRRLTRILKPVIELLAGIPSVVYGFIGLMFLVPFIRDNFGGPGLSVLAASLILGIMILPTVISIAIDSIRAVPDSYREGSIALGATRWQTVRMVVLPAARSGIIAGIILGMGRAIGETMAVIMVAGNAADIPGSILAPVRTLTSNIALEMAYASGEHREALFATGVILFIIIMILNTIANVTSTRQRKK</sequence>
<keyword evidence="3 9" id="KW-0813">Transport</keyword>
<reference evidence="12 13" key="1">
    <citation type="submission" date="2018-08" db="EMBL/GenBank/DDBJ databases">
        <title>Genome analysis of the thermophilic bacterium of the candidate phylum Aminicenantes from deep subsurface aquifer revealed its physiology and ecological role.</title>
        <authorList>
            <person name="Kadnikov V.V."/>
            <person name="Mardanov A.V."/>
            <person name="Beletsky A.V."/>
            <person name="Karnachuk O.V."/>
            <person name="Ravin N.V."/>
        </authorList>
    </citation>
    <scope>NUCLEOTIDE SEQUENCE [LARGE SCALE GENOMIC DNA]</scope>
    <source>
        <strain evidence="12">BY38</strain>
    </source>
</reference>
<evidence type="ECO:0000256" key="7">
    <source>
        <dbReference type="ARBA" id="ARBA00022989"/>
    </source>
</evidence>
<accession>A0A3E2BM22</accession>
<dbReference type="InterPro" id="IPR051124">
    <property type="entry name" value="Phosphate_Transport_Permease"/>
</dbReference>
<dbReference type="SUPFAM" id="SSF161098">
    <property type="entry name" value="MetI-like"/>
    <property type="match status" value="1"/>
</dbReference>
<feature type="domain" description="ABC transmembrane type-1" evidence="11">
    <location>
        <begin position="68"/>
        <end position="276"/>
    </location>
</feature>
<protein>
    <recommendedName>
        <fullName evidence="10">Phosphate transport system permease protein</fullName>
    </recommendedName>
</protein>
<dbReference type="Gene3D" id="1.10.3720.10">
    <property type="entry name" value="MetI-like"/>
    <property type="match status" value="1"/>
</dbReference>
<dbReference type="GO" id="GO:0005315">
    <property type="term" value="F:phosphate transmembrane transporter activity"/>
    <property type="evidence" value="ECO:0007669"/>
    <property type="project" value="InterPro"/>
</dbReference>
<dbReference type="Proteomes" id="UP000257323">
    <property type="component" value="Unassembled WGS sequence"/>
</dbReference>
<feature type="transmembrane region" description="Helical" evidence="9">
    <location>
        <begin position="257"/>
        <end position="276"/>
    </location>
</feature>
<comment type="similarity">
    <text evidence="2 10">Belongs to the binding-protein-dependent transport system permease family. CysTW subfamily.</text>
</comment>